<feature type="region of interest" description="Disordered" evidence="2">
    <location>
        <begin position="147"/>
        <end position="179"/>
    </location>
</feature>
<feature type="compositionally biased region" description="Acidic residues" evidence="2">
    <location>
        <begin position="167"/>
        <end position="176"/>
    </location>
</feature>
<evidence type="ECO:0000259" key="3">
    <source>
        <dbReference type="PROSITE" id="PS50103"/>
    </source>
</evidence>
<dbReference type="Proteomes" id="UP001345013">
    <property type="component" value="Unassembled WGS sequence"/>
</dbReference>
<evidence type="ECO:0000313" key="4">
    <source>
        <dbReference type="EMBL" id="KAK5094864.1"/>
    </source>
</evidence>
<organism evidence="4 5">
    <name type="scientific">Lithohypha guttulata</name>
    <dbReference type="NCBI Taxonomy" id="1690604"/>
    <lineage>
        <taxon>Eukaryota</taxon>
        <taxon>Fungi</taxon>
        <taxon>Dikarya</taxon>
        <taxon>Ascomycota</taxon>
        <taxon>Pezizomycotina</taxon>
        <taxon>Eurotiomycetes</taxon>
        <taxon>Chaetothyriomycetidae</taxon>
        <taxon>Chaetothyriales</taxon>
        <taxon>Trichomeriaceae</taxon>
        <taxon>Lithohypha</taxon>
    </lineage>
</organism>
<keyword evidence="1" id="KW-0479">Metal-binding</keyword>
<feature type="domain" description="C3H1-type" evidence="3">
    <location>
        <begin position="14"/>
        <end position="43"/>
    </location>
</feature>
<feature type="compositionally biased region" description="Low complexity" evidence="2">
    <location>
        <begin position="105"/>
        <end position="116"/>
    </location>
</feature>
<sequence>MAALNLSRNTYGESVKHMECPFYFEPKGCRKTAARCLYAHHRTGQRAGKPQHVDGFGSVAGGNLSRARAQRCQRTLQPWRSGTGSQTPSPEPQRPDQDSSSEAAGSPTLTPGSSPSIDGRPPARTLCAKCQVSAPEGGFCPAPGCGAPRRQASRKEPLPSPPPPDKSDDDSDDDWDVGAPLTTPDWFEALLARPSMYHYSKSFLCKFNNGDIMKRVEAQSPVFDLVLRKFFGGAENDQSVHGSCQWDDEAP</sequence>
<dbReference type="InterPro" id="IPR000571">
    <property type="entry name" value="Znf_CCCH"/>
</dbReference>
<comment type="caution">
    <text evidence="4">The sequence shown here is derived from an EMBL/GenBank/DDBJ whole genome shotgun (WGS) entry which is preliminary data.</text>
</comment>
<accession>A0ABR0KF35</accession>
<dbReference type="EMBL" id="JAVRRG010000031">
    <property type="protein sequence ID" value="KAK5094864.1"/>
    <property type="molecule type" value="Genomic_DNA"/>
</dbReference>
<feature type="zinc finger region" description="C3H1-type" evidence="1">
    <location>
        <begin position="14"/>
        <end position="43"/>
    </location>
</feature>
<keyword evidence="1" id="KW-0862">Zinc</keyword>
<protein>
    <recommendedName>
        <fullName evidence="3">C3H1-type domain-containing protein</fullName>
    </recommendedName>
</protein>
<feature type="region of interest" description="Disordered" evidence="2">
    <location>
        <begin position="43"/>
        <end position="120"/>
    </location>
</feature>
<feature type="compositionally biased region" description="Polar residues" evidence="2">
    <location>
        <begin position="72"/>
        <end position="88"/>
    </location>
</feature>
<keyword evidence="1" id="KW-0863">Zinc-finger</keyword>
<evidence type="ECO:0000256" key="1">
    <source>
        <dbReference type="PROSITE-ProRule" id="PRU00723"/>
    </source>
</evidence>
<name>A0ABR0KF35_9EURO</name>
<dbReference type="PROSITE" id="PS50103">
    <property type="entry name" value="ZF_C3H1"/>
    <property type="match status" value="1"/>
</dbReference>
<evidence type="ECO:0000256" key="2">
    <source>
        <dbReference type="SAM" id="MobiDB-lite"/>
    </source>
</evidence>
<reference evidence="4 5" key="1">
    <citation type="submission" date="2023-08" db="EMBL/GenBank/DDBJ databases">
        <title>Black Yeasts Isolated from many extreme environments.</title>
        <authorList>
            <person name="Coleine C."/>
            <person name="Stajich J.E."/>
            <person name="Selbmann L."/>
        </authorList>
    </citation>
    <scope>NUCLEOTIDE SEQUENCE [LARGE SCALE GENOMIC DNA]</scope>
    <source>
        <strain evidence="4 5">CCFEE 5885</strain>
    </source>
</reference>
<evidence type="ECO:0000313" key="5">
    <source>
        <dbReference type="Proteomes" id="UP001345013"/>
    </source>
</evidence>
<gene>
    <name evidence="4" type="ORF">LTR24_003311</name>
</gene>
<keyword evidence="5" id="KW-1185">Reference proteome</keyword>
<proteinExistence type="predicted"/>